<reference evidence="4 5" key="1">
    <citation type="submission" date="2016-02" db="EMBL/GenBank/DDBJ databases">
        <title>Genome analysis of coral dinoflagellate symbionts highlights evolutionary adaptations to a symbiotic lifestyle.</title>
        <authorList>
            <person name="Aranda M."/>
            <person name="Li Y."/>
            <person name="Liew Y.J."/>
            <person name="Baumgarten S."/>
            <person name="Simakov O."/>
            <person name="Wilson M."/>
            <person name="Piel J."/>
            <person name="Ashoor H."/>
            <person name="Bougouffa S."/>
            <person name="Bajic V.B."/>
            <person name="Ryu T."/>
            <person name="Ravasi T."/>
            <person name="Bayer T."/>
            <person name="Micklem G."/>
            <person name="Kim H."/>
            <person name="Bhak J."/>
            <person name="Lajeunesse T.C."/>
            <person name="Voolstra C.R."/>
        </authorList>
    </citation>
    <scope>NUCLEOTIDE SEQUENCE [LARGE SCALE GENOMIC DNA]</scope>
    <source>
        <strain evidence="4 5">CCMP2467</strain>
    </source>
</reference>
<comment type="caution">
    <text evidence="4">The sequence shown here is derived from an EMBL/GenBank/DDBJ whole genome shotgun (WGS) entry which is preliminary data.</text>
</comment>
<name>A0A1Q9DIR7_SYMMI</name>
<dbReference type="PANTHER" id="PTHR24320">
    <property type="entry name" value="RETINOL DEHYDROGENASE"/>
    <property type="match status" value="1"/>
</dbReference>
<accession>A0A1Q9DIR7</accession>
<evidence type="ECO:0000256" key="2">
    <source>
        <dbReference type="ARBA" id="ARBA00023002"/>
    </source>
</evidence>
<keyword evidence="5" id="KW-1185">Reference proteome</keyword>
<dbReference type="InterPro" id="IPR002347">
    <property type="entry name" value="SDR_fam"/>
</dbReference>
<feature type="compositionally biased region" description="Low complexity" evidence="3">
    <location>
        <begin position="498"/>
        <end position="508"/>
    </location>
</feature>
<sequence length="558" mass="62461">MTRGDWLFLGLAAAAAILGVHLRGRAARQRLKELLEEFAGREGRVVITGAGTGIGKELARLLRQHPSISVLLGCQHEIEREEGRMRVLPLELLDLDSVQRFAVEAHGFLKGGQEGLRMLVNNAGFKEKERSPHTKYGVSRTWQVNFLGPFLLTEMLCRLRETDGPSFPASVINVASGHESESNLDEALLEALAGGRETTSHEYADSKRALLLWTSVRSQSLALKGNLFAHAVSPGKVDTRFGCEEIPWWLWIWSAPARILMFRTVSEGALSIAAAGLRKQATSKFGQYFREEELAEDLVIWRMPEKRVSVQLVRWASQVTSLNPRMGGRPLDIGGRSLSITDLVNKAEEDVWSSAERRWRFQERQVSPPNAGYEVAGCDAREPAKLVDGPFMVLQVLSTWNFDVLGHELTVSDIKALDSYMKRCKLGPFRLGRALELLSDPSHEAREELESLRSKARRRLEGLKHIQRVRMNRMDMNPDDEGEETIASPPAVTAETSKVFGKVGPPGVRRGGMEDRPILKRRMLHDHLVVDEPRDTRNAGSVLKWVGRKVSCDPTFLD</sequence>
<dbReference type="PANTHER" id="PTHR24320:SF148">
    <property type="entry name" value="NAD(P)-BINDING ROSSMANN-FOLD SUPERFAMILY PROTEIN"/>
    <property type="match status" value="1"/>
</dbReference>
<dbReference type="PROSITE" id="PS50096">
    <property type="entry name" value="IQ"/>
    <property type="match status" value="1"/>
</dbReference>
<organism evidence="4 5">
    <name type="scientific">Symbiodinium microadriaticum</name>
    <name type="common">Dinoflagellate</name>
    <name type="synonym">Zooxanthella microadriatica</name>
    <dbReference type="NCBI Taxonomy" id="2951"/>
    <lineage>
        <taxon>Eukaryota</taxon>
        <taxon>Sar</taxon>
        <taxon>Alveolata</taxon>
        <taxon>Dinophyceae</taxon>
        <taxon>Suessiales</taxon>
        <taxon>Symbiodiniaceae</taxon>
        <taxon>Symbiodinium</taxon>
    </lineage>
</organism>
<evidence type="ECO:0000313" key="5">
    <source>
        <dbReference type="Proteomes" id="UP000186817"/>
    </source>
</evidence>
<dbReference type="Proteomes" id="UP000186817">
    <property type="component" value="Unassembled WGS sequence"/>
</dbReference>
<gene>
    <name evidence="4" type="primary">Dhrs13</name>
    <name evidence="4" type="ORF">AK812_SmicGene22877</name>
</gene>
<dbReference type="Pfam" id="PF00106">
    <property type="entry name" value="adh_short"/>
    <property type="match status" value="1"/>
</dbReference>
<comment type="similarity">
    <text evidence="1">Belongs to the short-chain dehydrogenases/reductases (SDR) family.</text>
</comment>
<dbReference type="InterPro" id="IPR036291">
    <property type="entry name" value="NAD(P)-bd_dom_sf"/>
</dbReference>
<keyword evidence="2" id="KW-0560">Oxidoreductase</keyword>
<evidence type="ECO:0000313" key="4">
    <source>
        <dbReference type="EMBL" id="OLP95049.1"/>
    </source>
</evidence>
<protein>
    <submittedName>
        <fullName evidence="4">Dehydrogenase/reductase SDR family member 13</fullName>
    </submittedName>
</protein>
<dbReference type="OrthoDB" id="423273at2759"/>
<evidence type="ECO:0000256" key="1">
    <source>
        <dbReference type="ARBA" id="ARBA00006484"/>
    </source>
</evidence>
<dbReference type="AlphaFoldDB" id="A0A1Q9DIR7"/>
<dbReference type="SUPFAM" id="SSF51735">
    <property type="entry name" value="NAD(P)-binding Rossmann-fold domains"/>
    <property type="match status" value="1"/>
</dbReference>
<dbReference type="GO" id="GO:0016491">
    <property type="term" value="F:oxidoreductase activity"/>
    <property type="evidence" value="ECO:0007669"/>
    <property type="project" value="UniProtKB-KW"/>
</dbReference>
<proteinExistence type="inferred from homology"/>
<dbReference type="PRINTS" id="PR00081">
    <property type="entry name" value="GDHRDH"/>
</dbReference>
<evidence type="ECO:0000256" key="3">
    <source>
        <dbReference type="SAM" id="MobiDB-lite"/>
    </source>
</evidence>
<dbReference type="Gene3D" id="3.40.50.720">
    <property type="entry name" value="NAD(P)-binding Rossmann-like Domain"/>
    <property type="match status" value="1"/>
</dbReference>
<feature type="region of interest" description="Disordered" evidence="3">
    <location>
        <begin position="475"/>
        <end position="513"/>
    </location>
</feature>
<dbReference type="EMBL" id="LSRX01000518">
    <property type="protein sequence ID" value="OLP95049.1"/>
    <property type="molecule type" value="Genomic_DNA"/>
</dbReference>